<organism evidence="3 4">
    <name type="scientific">Thermococcus gammatolerans (strain DSM 15229 / JCM 11827 / EJ3)</name>
    <dbReference type="NCBI Taxonomy" id="593117"/>
    <lineage>
        <taxon>Archaea</taxon>
        <taxon>Methanobacteriati</taxon>
        <taxon>Methanobacteriota</taxon>
        <taxon>Thermococci</taxon>
        <taxon>Thermococcales</taxon>
        <taxon>Thermococcaceae</taxon>
        <taxon>Thermococcus</taxon>
    </lineage>
</organism>
<dbReference type="OrthoDB" id="101395at2157"/>
<keyword evidence="1" id="KW-0175">Coiled coil</keyword>
<accession>C5A770</accession>
<keyword evidence="2" id="KW-0812">Transmembrane</keyword>
<dbReference type="AlphaFoldDB" id="C5A770"/>
<evidence type="ECO:0000313" key="4">
    <source>
        <dbReference type="Proteomes" id="UP000001488"/>
    </source>
</evidence>
<proteinExistence type="predicted"/>
<evidence type="ECO:0000313" key="3">
    <source>
        <dbReference type="EMBL" id="ACS34082.1"/>
    </source>
</evidence>
<dbReference type="EMBL" id="CP001398">
    <property type="protein sequence ID" value="ACS34082.1"/>
    <property type="molecule type" value="Genomic_DNA"/>
</dbReference>
<dbReference type="STRING" id="593117.TGAM_1580"/>
<gene>
    <name evidence="3" type="ordered locus">TGAM_1580</name>
</gene>
<sequence>MTESGCPWRNPSATLNLEVKSYKFQSCPYEGDAMNSYLKVAIPAVIILVLTAQMIHLNMEIRGLQKDVERLKDQQKQYTQVIWDEYGNDIYAAIRYFRETRPDLVQKLGNATLTVDGIVTWSFSASYNPKERVFWISYDHLSEAKKDIVYVKLVAYYPNGTQVRDLPWYVVNHTTGDVIGVASTTAQLTVMKTYHRLYRNLTALLGIPSNNTLRACGNYVAILPENGNWFDFEIECASSENISLCWFIIGEVDEKTGMLKRLEVTKPFKGGCEKEDELRTLDIIEKVAPFNATAQEIKQSILNMTGGLMFNLTFPNP</sequence>
<protein>
    <submittedName>
        <fullName evidence="3">Uncharacterized protein</fullName>
    </submittedName>
</protein>
<reference evidence="3 4" key="1">
    <citation type="journal article" date="2007" name="Genome Biol.">
        <title>Genome analysis and genome-wide proteomics of Thermococcus gammatolerans, the most radioresistant organism known amongst the Archaea.</title>
        <authorList>
            <person name="Zivanovic Y."/>
            <person name="Armengaud J."/>
            <person name="Lagorce A."/>
            <person name="Leplat C."/>
            <person name="Guerin P."/>
            <person name="Dutertre M."/>
            <person name="Anthouard V."/>
            <person name="Forterre P."/>
            <person name="Wincker P."/>
            <person name="Confalonieri F."/>
        </authorList>
    </citation>
    <scope>NUCLEOTIDE SEQUENCE [LARGE SCALE GENOMIC DNA]</scope>
    <source>
        <strain evidence="4">DSM 15229 / JCM 11827 / EJ3</strain>
    </source>
</reference>
<dbReference type="Proteomes" id="UP000001488">
    <property type="component" value="Chromosome"/>
</dbReference>
<feature type="coiled-coil region" evidence="1">
    <location>
        <begin position="54"/>
        <end position="81"/>
    </location>
</feature>
<dbReference type="RefSeq" id="WP_015859193.1">
    <property type="nucleotide sequence ID" value="NC_012804.1"/>
</dbReference>
<dbReference type="PaxDb" id="593117-TGAM_1580"/>
<dbReference type="KEGG" id="tga:TGAM_1580"/>
<keyword evidence="4" id="KW-1185">Reference proteome</keyword>
<keyword evidence="2" id="KW-1133">Transmembrane helix</keyword>
<evidence type="ECO:0000256" key="2">
    <source>
        <dbReference type="SAM" id="Phobius"/>
    </source>
</evidence>
<keyword evidence="2" id="KW-0472">Membrane</keyword>
<evidence type="ECO:0000256" key="1">
    <source>
        <dbReference type="SAM" id="Coils"/>
    </source>
</evidence>
<dbReference type="eggNOG" id="arCOG11680">
    <property type="taxonomic scope" value="Archaea"/>
</dbReference>
<name>C5A770_THEGJ</name>
<dbReference type="GeneID" id="7988474"/>
<feature type="transmembrane region" description="Helical" evidence="2">
    <location>
        <begin position="40"/>
        <end position="57"/>
    </location>
</feature>
<dbReference type="PATRIC" id="fig|593117.10.peg.1584"/>
<dbReference type="HOGENOM" id="CLU_876091_0_0_2"/>